<accession>A0A183FZ17</accession>
<reference evidence="1 2" key="1">
    <citation type="submission" date="2018-11" db="EMBL/GenBank/DDBJ databases">
        <authorList>
            <consortium name="Pathogen Informatics"/>
        </authorList>
    </citation>
    <scope>NUCLEOTIDE SEQUENCE [LARGE SCALE GENOMIC DNA]</scope>
</reference>
<dbReference type="EMBL" id="UZAH01028142">
    <property type="protein sequence ID" value="VDO97995.1"/>
    <property type="molecule type" value="Genomic_DNA"/>
</dbReference>
<evidence type="ECO:0000313" key="2">
    <source>
        <dbReference type="Proteomes" id="UP000050761"/>
    </source>
</evidence>
<organism evidence="2 3">
    <name type="scientific">Heligmosomoides polygyrus</name>
    <name type="common">Parasitic roundworm</name>
    <dbReference type="NCBI Taxonomy" id="6339"/>
    <lineage>
        <taxon>Eukaryota</taxon>
        <taxon>Metazoa</taxon>
        <taxon>Ecdysozoa</taxon>
        <taxon>Nematoda</taxon>
        <taxon>Chromadorea</taxon>
        <taxon>Rhabditida</taxon>
        <taxon>Rhabditina</taxon>
        <taxon>Rhabditomorpha</taxon>
        <taxon>Strongyloidea</taxon>
        <taxon>Heligmosomidae</taxon>
        <taxon>Heligmosomoides</taxon>
    </lineage>
</organism>
<name>A0A183FZ17_HELPZ</name>
<dbReference type="AlphaFoldDB" id="A0A183FZ17"/>
<keyword evidence="2" id="KW-1185">Reference proteome</keyword>
<protein>
    <submittedName>
        <fullName evidence="1 3">Uncharacterized protein</fullName>
    </submittedName>
</protein>
<gene>
    <name evidence="1" type="ORF">HPBE_LOCUS13951</name>
</gene>
<dbReference type="Proteomes" id="UP000050761">
    <property type="component" value="Unassembled WGS sequence"/>
</dbReference>
<reference evidence="3" key="2">
    <citation type="submission" date="2019-09" db="UniProtKB">
        <authorList>
            <consortium name="WormBaseParasite"/>
        </authorList>
    </citation>
    <scope>IDENTIFICATION</scope>
</reference>
<proteinExistence type="predicted"/>
<evidence type="ECO:0000313" key="3">
    <source>
        <dbReference type="WBParaSite" id="HPBE_0001395001-mRNA-1"/>
    </source>
</evidence>
<accession>A0A3P8DQR1</accession>
<evidence type="ECO:0000313" key="1">
    <source>
        <dbReference type="EMBL" id="VDO97995.1"/>
    </source>
</evidence>
<dbReference type="WBParaSite" id="HPBE_0001395001-mRNA-1">
    <property type="protein sequence ID" value="HPBE_0001395001-mRNA-1"/>
    <property type="gene ID" value="HPBE_0001395001"/>
</dbReference>
<sequence length="67" mass="7277">MKRLGYSGAKMQASLGDAIFSESVDHCGKTGELTACKRVGEPNIEGIDDDVLTTPRLPQLSWPQLPF</sequence>